<feature type="compositionally biased region" description="Basic and acidic residues" evidence="1">
    <location>
        <begin position="36"/>
        <end position="53"/>
    </location>
</feature>
<dbReference type="InterPro" id="IPR003615">
    <property type="entry name" value="HNH_nuc"/>
</dbReference>
<name>A0A6J5N8Z5_9CAUD</name>
<sequence length="86" mass="9562">MPYKDPKDRSTYPAYAQKPDVIKKRAARNKARAIMEKEGLVHKGDGKDVDHKKPVSKGGGTVRSNLRVKSASANRSFARNSDHTIK</sequence>
<feature type="region of interest" description="Disordered" evidence="1">
    <location>
        <begin position="36"/>
        <end position="86"/>
    </location>
</feature>
<dbReference type="EMBL" id="LR796614">
    <property type="protein sequence ID" value="CAB4154972.1"/>
    <property type="molecule type" value="Genomic_DNA"/>
</dbReference>
<proteinExistence type="predicted"/>
<dbReference type="CDD" id="cd00085">
    <property type="entry name" value="HNHc"/>
    <property type="match status" value="1"/>
</dbReference>
<gene>
    <name evidence="2" type="ORF">UFOVP654_52</name>
</gene>
<protein>
    <submittedName>
        <fullName evidence="2">HNHc domain containing protein</fullName>
    </submittedName>
</protein>
<reference evidence="2" key="1">
    <citation type="submission" date="2020-04" db="EMBL/GenBank/DDBJ databases">
        <authorList>
            <person name="Chiriac C."/>
            <person name="Salcher M."/>
            <person name="Ghai R."/>
            <person name="Kavagutti S V."/>
        </authorList>
    </citation>
    <scope>NUCLEOTIDE SEQUENCE</scope>
</reference>
<evidence type="ECO:0000313" key="2">
    <source>
        <dbReference type="EMBL" id="CAB4154972.1"/>
    </source>
</evidence>
<evidence type="ECO:0000256" key="1">
    <source>
        <dbReference type="SAM" id="MobiDB-lite"/>
    </source>
</evidence>
<feature type="compositionally biased region" description="Low complexity" evidence="1">
    <location>
        <begin position="70"/>
        <end position="79"/>
    </location>
</feature>
<organism evidence="2">
    <name type="scientific">uncultured Caudovirales phage</name>
    <dbReference type="NCBI Taxonomy" id="2100421"/>
    <lineage>
        <taxon>Viruses</taxon>
        <taxon>Duplodnaviria</taxon>
        <taxon>Heunggongvirae</taxon>
        <taxon>Uroviricota</taxon>
        <taxon>Caudoviricetes</taxon>
        <taxon>Peduoviridae</taxon>
        <taxon>Maltschvirus</taxon>
        <taxon>Maltschvirus maltsch</taxon>
    </lineage>
</organism>
<accession>A0A6J5N8Z5</accession>